<organism evidence="1 2">
    <name type="scientific">Penicillium digitatum (strain Pd1 / CECT 20795)</name>
    <name type="common">Green mold</name>
    <dbReference type="NCBI Taxonomy" id="1170230"/>
    <lineage>
        <taxon>Eukaryota</taxon>
        <taxon>Fungi</taxon>
        <taxon>Dikarya</taxon>
        <taxon>Ascomycota</taxon>
        <taxon>Pezizomycotina</taxon>
        <taxon>Eurotiomycetes</taxon>
        <taxon>Eurotiomycetidae</taxon>
        <taxon>Eurotiales</taxon>
        <taxon>Aspergillaceae</taxon>
        <taxon>Penicillium</taxon>
    </lineage>
</organism>
<dbReference type="KEGG" id="pdp:PDIP_04830"/>
<dbReference type="HOGENOM" id="CLU_2758570_0_0_1"/>
<reference evidence="2" key="1">
    <citation type="journal article" date="2012" name="BMC Genomics">
        <title>Genome sequence of the necrotrophic fungus Penicillium digitatum, the main postharvest pathogen of citrus.</title>
        <authorList>
            <person name="Marcet-Houben M."/>
            <person name="Ballester A.-R."/>
            <person name="de la Fuente B."/>
            <person name="Harries E."/>
            <person name="Marcos J.F."/>
            <person name="Gonzalez-Candelas L."/>
            <person name="Gabaldon T."/>
        </authorList>
    </citation>
    <scope>NUCLEOTIDE SEQUENCE [LARGE SCALE GENOMIC DNA]</scope>
    <source>
        <strain evidence="2">Pd1 / CECT 20795</strain>
    </source>
</reference>
<gene>
    <name evidence="1" type="ORF">PDIP_04830</name>
</gene>
<evidence type="ECO:0000313" key="2">
    <source>
        <dbReference type="Proteomes" id="UP000009886"/>
    </source>
</evidence>
<evidence type="ECO:0000313" key="1">
    <source>
        <dbReference type="EMBL" id="EKV21604.1"/>
    </source>
</evidence>
<accession>K9GKY0</accession>
<dbReference type="AlphaFoldDB" id="K9GKY0"/>
<dbReference type="EMBL" id="AKCU01000034">
    <property type="protein sequence ID" value="EKV21604.1"/>
    <property type="molecule type" value="Genomic_DNA"/>
</dbReference>
<comment type="caution">
    <text evidence="1">The sequence shown here is derived from an EMBL/GenBank/DDBJ whole genome shotgun (WGS) entry which is preliminary data.</text>
</comment>
<proteinExistence type="predicted"/>
<dbReference type="Proteomes" id="UP000009886">
    <property type="component" value="Unassembled WGS sequence"/>
</dbReference>
<sequence length="70" mass="8126">MAYVRISELRFVFFFNSTLTSPYKDHDSSPSACVQPSGTISPSKYETPVTLLPINWSWKMMFDVSLQWMK</sequence>
<name>K9GKY0_PEND1</name>
<protein>
    <submittedName>
        <fullName evidence="1">Uncharacterized protein</fullName>
    </submittedName>
</protein>
<dbReference type="VEuPathDB" id="FungiDB:PDIP_04830"/>